<name>A0A6I6LJZ2_STUST</name>
<accession>A0A6I6LJZ2</accession>
<proteinExistence type="predicted"/>
<dbReference type="Proteomes" id="UP000438983">
    <property type="component" value="Chromosome"/>
</dbReference>
<dbReference type="AlphaFoldDB" id="A0A6I6LJZ2"/>
<protein>
    <recommendedName>
        <fullName evidence="9">Cytochrome C oxidase subunit IV</fullName>
    </recommendedName>
</protein>
<evidence type="ECO:0000256" key="6">
    <source>
        <dbReference type="SAM" id="Phobius"/>
    </source>
</evidence>
<feature type="transmembrane region" description="Helical" evidence="6">
    <location>
        <begin position="6"/>
        <end position="26"/>
    </location>
</feature>
<evidence type="ECO:0000256" key="2">
    <source>
        <dbReference type="ARBA" id="ARBA00022475"/>
    </source>
</evidence>
<dbReference type="RefSeq" id="WP_158188652.1">
    <property type="nucleotide sequence ID" value="NZ_CP046902.1"/>
</dbReference>
<organism evidence="7 8">
    <name type="scientific">Stutzerimonas stutzeri</name>
    <name type="common">Pseudomonas stutzeri</name>
    <dbReference type="NCBI Taxonomy" id="316"/>
    <lineage>
        <taxon>Bacteria</taxon>
        <taxon>Pseudomonadati</taxon>
        <taxon>Pseudomonadota</taxon>
        <taxon>Gammaproteobacteria</taxon>
        <taxon>Pseudomonadales</taxon>
        <taxon>Pseudomonadaceae</taxon>
        <taxon>Stutzerimonas</taxon>
    </lineage>
</organism>
<evidence type="ECO:0000256" key="3">
    <source>
        <dbReference type="ARBA" id="ARBA00022692"/>
    </source>
</evidence>
<evidence type="ECO:0000313" key="8">
    <source>
        <dbReference type="Proteomes" id="UP000438983"/>
    </source>
</evidence>
<sequence>MAFFKLPYSSVWLFLVVASVVGTWITQATFNPTWATSLVLLIASLKVALVMGCFMELGSAPGRWQWPFVFWLIAVTALFVVGFIVI</sequence>
<dbReference type="InterPro" id="IPR005171">
    <property type="entry name" value="Cyt_c_oxidase_su4_prok"/>
</dbReference>
<dbReference type="Pfam" id="PF03626">
    <property type="entry name" value="COX4_pro"/>
    <property type="match status" value="1"/>
</dbReference>
<dbReference type="GO" id="GO:0005886">
    <property type="term" value="C:plasma membrane"/>
    <property type="evidence" value="ECO:0007669"/>
    <property type="project" value="UniProtKB-SubCell"/>
</dbReference>
<keyword evidence="3 6" id="KW-0812">Transmembrane</keyword>
<feature type="transmembrane region" description="Helical" evidence="6">
    <location>
        <begin position="64"/>
        <end position="85"/>
    </location>
</feature>
<keyword evidence="5 6" id="KW-0472">Membrane</keyword>
<gene>
    <name evidence="7" type="ORF">GQA94_14365</name>
</gene>
<dbReference type="OrthoDB" id="7065982at2"/>
<evidence type="ECO:0008006" key="9">
    <source>
        <dbReference type="Google" id="ProtNLM"/>
    </source>
</evidence>
<comment type="subcellular location">
    <subcellularLocation>
        <location evidence="1">Cell membrane</location>
        <topology evidence="1">Multi-pass membrane protein</topology>
    </subcellularLocation>
</comment>
<keyword evidence="4 6" id="KW-1133">Transmembrane helix</keyword>
<evidence type="ECO:0000313" key="7">
    <source>
        <dbReference type="EMBL" id="QGZ31189.1"/>
    </source>
</evidence>
<feature type="transmembrane region" description="Helical" evidence="6">
    <location>
        <begin position="38"/>
        <end position="58"/>
    </location>
</feature>
<evidence type="ECO:0000256" key="4">
    <source>
        <dbReference type="ARBA" id="ARBA00022989"/>
    </source>
</evidence>
<reference evidence="7 8" key="1">
    <citation type="submission" date="2019-12" db="EMBL/GenBank/DDBJ databases">
        <title>Complete genome sequence of Pseudomonas stutzeri.</title>
        <authorList>
            <person name="Lim S.R."/>
            <person name="Kim J.H."/>
        </authorList>
    </citation>
    <scope>NUCLEOTIDE SEQUENCE [LARGE SCALE GENOMIC DNA]</scope>
    <source>
        <strain evidence="7 8">PM101005</strain>
    </source>
</reference>
<dbReference type="EMBL" id="CP046902">
    <property type="protein sequence ID" value="QGZ31189.1"/>
    <property type="molecule type" value="Genomic_DNA"/>
</dbReference>
<evidence type="ECO:0000256" key="1">
    <source>
        <dbReference type="ARBA" id="ARBA00004651"/>
    </source>
</evidence>
<evidence type="ECO:0000256" key="5">
    <source>
        <dbReference type="ARBA" id="ARBA00023136"/>
    </source>
</evidence>
<keyword evidence="2" id="KW-1003">Cell membrane</keyword>